<reference evidence="2" key="1">
    <citation type="journal article" date="2023" name="G3 (Bethesda)">
        <title>Genome assembly and association tests identify interacting loci associated with vigor, precocity, and sex in interspecific pistachio rootstocks.</title>
        <authorList>
            <person name="Palmer W."/>
            <person name="Jacygrad E."/>
            <person name="Sagayaradj S."/>
            <person name="Cavanaugh K."/>
            <person name="Han R."/>
            <person name="Bertier L."/>
            <person name="Beede B."/>
            <person name="Kafkas S."/>
            <person name="Golino D."/>
            <person name="Preece J."/>
            <person name="Michelmore R."/>
        </authorList>
    </citation>
    <scope>NUCLEOTIDE SEQUENCE [LARGE SCALE GENOMIC DNA]</scope>
</reference>
<accession>A0ACC0ZT21</accession>
<dbReference type="EMBL" id="CM047910">
    <property type="protein sequence ID" value="KAJ0075867.1"/>
    <property type="molecule type" value="Genomic_DNA"/>
</dbReference>
<keyword evidence="2" id="KW-1185">Reference proteome</keyword>
<name>A0ACC0ZT21_9ROSI</name>
<dbReference type="Proteomes" id="UP001164250">
    <property type="component" value="Chromosome 15"/>
</dbReference>
<evidence type="ECO:0000313" key="2">
    <source>
        <dbReference type="Proteomes" id="UP001164250"/>
    </source>
</evidence>
<sequence length="108" mass="11986">MNPPTLSLIMGSSKPHVAAPGFPDLCFSALANVPEAAQKVTSQKDVIELSLNLTTTTVEHNYFTVEKLLATRKKLTKREKTALHDCLETIDETLDELRKAKEDLPRIP</sequence>
<organism evidence="1 2">
    <name type="scientific">Pistacia atlantica</name>
    <dbReference type="NCBI Taxonomy" id="434234"/>
    <lineage>
        <taxon>Eukaryota</taxon>
        <taxon>Viridiplantae</taxon>
        <taxon>Streptophyta</taxon>
        <taxon>Embryophyta</taxon>
        <taxon>Tracheophyta</taxon>
        <taxon>Spermatophyta</taxon>
        <taxon>Magnoliopsida</taxon>
        <taxon>eudicotyledons</taxon>
        <taxon>Gunneridae</taxon>
        <taxon>Pentapetalae</taxon>
        <taxon>rosids</taxon>
        <taxon>malvids</taxon>
        <taxon>Sapindales</taxon>
        <taxon>Anacardiaceae</taxon>
        <taxon>Pistacia</taxon>
    </lineage>
</organism>
<protein>
    <submittedName>
        <fullName evidence="1">Uncharacterized protein</fullName>
    </submittedName>
</protein>
<gene>
    <name evidence="1" type="ORF">Patl1_33862</name>
</gene>
<proteinExistence type="predicted"/>
<evidence type="ECO:0000313" key="1">
    <source>
        <dbReference type="EMBL" id="KAJ0075867.1"/>
    </source>
</evidence>
<comment type="caution">
    <text evidence="1">The sequence shown here is derived from an EMBL/GenBank/DDBJ whole genome shotgun (WGS) entry which is preliminary data.</text>
</comment>